<dbReference type="Gramene" id="Manes.05G204500.4.v8.1">
    <property type="protein sequence ID" value="Manes.05G204500.4.v8.1.CDS"/>
    <property type="gene ID" value="Manes.05G204500.v8.1"/>
</dbReference>
<dbReference type="Gene3D" id="3.30.160.60">
    <property type="entry name" value="Classic Zinc Finger"/>
    <property type="match status" value="1"/>
</dbReference>
<feature type="region of interest" description="Disordered" evidence="1">
    <location>
        <begin position="731"/>
        <end position="752"/>
    </location>
</feature>
<dbReference type="Proteomes" id="UP000091857">
    <property type="component" value="Chromosome 5"/>
</dbReference>
<name>A0A251KZV3_MANES</name>
<dbReference type="Gramene" id="Manes.05G204500.2.v8.1">
    <property type="protein sequence ID" value="Manes.05G204500.2.v8.1.CDS"/>
    <property type="gene ID" value="Manes.05G204500.v8.1"/>
</dbReference>
<feature type="region of interest" description="Disordered" evidence="1">
    <location>
        <begin position="334"/>
        <end position="366"/>
    </location>
</feature>
<organism evidence="2 3">
    <name type="scientific">Manihot esculenta</name>
    <name type="common">Cassava</name>
    <name type="synonym">Jatropha manihot</name>
    <dbReference type="NCBI Taxonomy" id="3983"/>
    <lineage>
        <taxon>Eukaryota</taxon>
        <taxon>Viridiplantae</taxon>
        <taxon>Streptophyta</taxon>
        <taxon>Embryophyta</taxon>
        <taxon>Tracheophyta</taxon>
        <taxon>Spermatophyta</taxon>
        <taxon>Magnoliopsida</taxon>
        <taxon>eudicotyledons</taxon>
        <taxon>Gunneridae</taxon>
        <taxon>Pentapetalae</taxon>
        <taxon>rosids</taxon>
        <taxon>fabids</taxon>
        <taxon>Malpighiales</taxon>
        <taxon>Euphorbiaceae</taxon>
        <taxon>Crotonoideae</taxon>
        <taxon>Manihoteae</taxon>
        <taxon>Manihot</taxon>
    </lineage>
</organism>
<gene>
    <name evidence="2" type="ORF">MANES_05G204500</name>
</gene>
<accession>A0A251KZV3</accession>
<dbReference type="PANTHER" id="PTHR35767:SF1">
    <property type="entry name" value="HAPLESS PROTEIN"/>
    <property type="match status" value="1"/>
</dbReference>
<feature type="compositionally biased region" description="Polar residues" evidence="1">
    <location>
        <begin position="941"/>
        <end position="953"/>
    </location>
</feature>
<feature type="compositionally biased region" description="Polar residues" evidence="1">
    <location>
        <begin position="163"/>
        <end position="190"/>
    </location>
</feature>
<sequence length="1462" mass="160073">MLSIENPPPDPPCPCQFPQLNSSSDERASLKLPLPEVDLPNPPLDHHTPLPNFSIRDYVFTARSKDIKKNWPFSQKNLQLCLKHGVKDVLPPFQPLASVRNQSLKRCTVETTSLEKQNTSDLYKEQPDNHVVLDSSDDVQLNNKLADSCLDISSCRSREENDFPSTTASVSQSEIESFPDNRQSSSLLKTETSRKNSLAVEAAGPSGNNKTESTSRPLSKKCRLIVKFGGNSDRNSTEDIASNSTTVSETMASKVCPVCKTFSSTSNTTLNAHIDQCLSVESTPKWTADSKLTRHRIKPRKTRLMVDIYMTASPCTLEELDRRNGTNWATISSLPSQETEKTETTNEGKKQRVSQIHPEDAGDVGPVYIDANGTKLRILSKFSDQPSVSKVGEDIGPRKPLKGDKGIKYISKKKKKRFAQKHHKYLKLAPQSKKIFSHKAHGSQMSGGQADCKGKARFCEKEHVMTKQIKTSDSGTLRPWVCSKRRDFTKKITSHEGHQPVRCNWHSPRDFLVDNGQSFVDDSPAARKHAQKFPNQSENPISPGNSERMDKSCHAVQVSNRNEHSPGRKSVGNLFEEGRTSDNVESSSSVNANSNQLGKSGTSVQASFMMGPSNSTRNHAFLLSKRIVNAGKEATKNPDVSVIASSKSSRNAHAIVTKAMKFSSFRKNMSVNGRSSMTESVSGKIKRNSAIKKSQVHFMKKRDKGAVTWHSKVHEQYDLMHGDAGKQVEREDIADEESHERSSVVEARQARGLSSISQGEEALALMSSKSSTSCYYHDEGVNADASVGFGNDLLQKVDNIDFGREQVHVYAEDTDVEPSSKTSDGRSGSSLIKSVDSEFYSLRNSLKVQSNSLQSVEDYRGLLCGNEAPGVPAKPDFVIDQEMFSADEVGNHMLGQDADIGVELDSEVGQGSSFPEVDPIPIPGPPGSFLPSPRDMGSEDFQGNSSLTTSRVHSSPDQHDVVDGDSSDSPMSAASTISNSTAGRSDFNYSDPSSSVGPYVVEEKIRSTGASVQPSVQSAGAVPLATGAEVERTFDGEYMKLDRIYIEKGSLNIKNDQPCCCQRKERFSQSVALNFQDSQLLRRRKMSASLTVPASGKHMDFKSNLRPADLDVRPELAPPSICTDSGSEKVVFPVIKPLAGPIPSKDSPNSGLSFLARNDSDSASPSASNPILRLMGKNLMVVSKDEDASVPLGGVQPLVQNTHQNSPFLTFSRVYPGSIENPDCRPMHHMGPQASAIFGQNSHKIGHRFDGGLLNSYRSQSDSRLSIHSRLPAGMFQDQLTDCSFATAKECHEYKGDCSISSRHNRLRNRLNLSPTDNMERVRSTTDCHYQHTDSSINPAKEIIVIDDVPESENVVKYPEPGRESRVHASGISIPAAPNHNPSRVHPLSFYQSQEHPLLSESPIVQNANYHATPTKLGNSCPVRWGCASEGSGVLQRSPFTAASSSPGHLRSTALHYSPGFS</sequence>
<keyword evidence="3" id="KW-1185">Reference proteome</keyword>
<proteinExistence type="predicted"/>
<feature type="compositionally biased region" description="Polar residues" evidence="1">
    <location>
        <begin position="206"/>
        <end position="217"/>
    </location>
</feature>
<feature type="compositionally biased region" description="Polar residues" evidence="1">
    <location>
        <begin position="533"/>
        <end position="545"/>
    </location>
</feature>
<feature type="compositionally biased region" description="Low complexity" evidence="1">
    <location>
        <begin position="583"/>
        <end position="595"/>
    </location>
</feature>
<feature type="compositionally biased region" description="Basic and acidic residues" evidence="1">
    <location>
        <begin position="338"/>
        <end position="350"/>
    </location>
</feature>
<feature type="compositionally biased region" description="Pro residues" evidence="1">
    <location>
        <begin position="918"/>
        <end position="928"/>
    </location>
</feature>
<dbReference type="EMBL" id="CM004391">
    <property type="protein sequence ID" value="OAY51312.1"/>
    <property type="molecule type" value="Genomic_DNA"/>
</dbReference>
<evidence type="ECO:0000313" key="3">
    <source>
        <dbReference type="Proteomes" id="UP000091857"/>
    </source>
</evidence>
<evidence type="ECO:0000256" key="1">
    <source>
        <dbReference type="SAM" id="MobiDB-lite"/>
    </source>
</evidence>
<feature type="region of interest" description="Disordered" evidence="1">
    <location>
        <begin position="908"/>
        <end position="995"/>
    </location>
</feature>
<dbReference type="EMBL" id="CM004391">
    <property type="protein sequence ID" value="OAY51311.1"/>
    <property type="molecule type" value="Genomic_DNA"/>
</dbReference>
<reference evidence="2 3" key="1">
    <citation type="submission" date="2016-02" db="EMBL/GenBank/DDBJ databases">
        <title>WGS assembly of Manihot esculenta.</title>
        <authorList>
            <person name="Bredeson J.V."/>
            <person name="Prochnik S.E."/>
            <person name="Lyons J.B."/>
            <person name="Schmutz J."/>
            <person name="Grimwood J."/>
            <person name="Vrebalov J."/>
            <person name="Bart R.S."/>
            <person name="Amuge T."/>
            <person name="Ferguson M.E."/>
            <person name="Green R."/>
            <person name="Putnam N."/>
            <person name="Stites J."/>
            <person name="Rounsley S."/>
            <person name="Rokhsar D.S."/>
        </authorList>
    </citation>
    <scope>NUCLEOTIDE SEQUENCE [LARGE SCALE GENOMIC DNA]</scope>
    <source>
        <strain evidence="3">cv. AM560-2</strain>
        <tissue evidence="2">Leaf</tissue>
    </source>
</reference>
<feature type="region of interest" description="Disordered" evidence="1">
    <location>
        <begin position="158"/>
        <end position="218"/>
    </location>
</feature>
<feature type="region of interest" description="Disordered" evidence="1">
    <location>
        <begin position="1"/>
        <end position="26"/>
    </location>
</feature>
<feature type="compositionally biased region" description="Basic and acidic residues" evidence="1">
    <location>
        <begin position="731"/>
        <end position="743"/>
    </location>
</feature>
<protein>
    <submittedName>
        <fullName evidence="2">Uncharacterized protein</fullName>
    </submittedName>
</protein>
<dbReference type="EMBL" id="CM004391">
    <property type="protein sequence ID" value="OAY51313.1"/>
    <property type="molecule type" value="Genomic_DNA"/>
</dbReference>
<feature type="region of interest" description="Disordered" evidence="1">
    <location>
        <begin position="515"/>
        <end position="600"/>
    </location>
</feature>
<feature type="region of interest" description="Disordered" evidence="1">
    <location>
        <begin position="1142"/>
        <end position="1169"/>
    </location>
</feature>
<dbReference type="STRING" id="3983.A0A251KZV3"/>
<dbReference type="OrthoDB" id="1929441at2759"/>
<feature type="compositionally biased region" description="Pro residues" evidence="1">
    <location>
        <begin position="1"/>
        <end position="15"/>
    </location>
</feature>
<feature type="compositionally biased region" description="Polar residues" evidence="1">
    <location>
        <begin position="967"/>
        <end position="995"/>
    </location>
</feature>
<dbReference type="Gramene" id="Manes.05G204500.8.v8.1">
    <property type="protein sequence ID" value="Manes.05G204500.8.v8.1.CDS"/>
    <property type="gene ID" value="Manes.05G204500.v8.1"/>
</dbReference>
<evidence type="ECO:0000313" key="2">
    <source>
        <dbReference type="EMBL" id="OAY51311.1"/>
    </source>
</evidence>
<dbReference type="PANTHER" id="PTHR35767">
    <property type="entry name" value="HAPLESS PROTEIN"/>
    <property type="match status" value="1"/>
</dbReference>